<evidence type="ECO:0000313" key="2">
    <source>
        <dbReference type="Proteomes" id="UP000278085"/>
    </source>
</evidence>
<dbReference type="RefSeq" id="WP_126073374.1">
    <property type="nucleotide sequence ID" value="NZ_CP051166.1"/>
</dbReference>
<dbReference type="AlphaFoldDB" id="A0A430HR78"/>
<organism evidence="1 2">
    <name type="scientific">Massilia atriviolacea</name>
    <dbReference type="NCBI Taxonomy" id="2495579"/>
    <lineage>
        <taxon>Bacteria</taxon>
        <taxon>Pseudomonadati</taxon>
        <taxon>Pseudomonadota</taxon>
        <taxon>Betaproteobacteria</taxon>
        <taxon>Burkholderiales</taxon>
        <taxon>Oxalobacteraceae</taxon>
        <taxon>Telluria group</taxon>
        <taxon>Massilia</taxon>
    </lineage>
</organism>
<protein>
    <submittedName>
        <fullName evidence="1">Uncharacterized protein</fullName>
    </submittedName>
</protein>
<proteinExistence type="predicted"/>
<name>A0A430HR78_9BURK</name>
<gene>
    <name evidence="1" type="ORF">EJB06_07490</name>
</gene>
<accession>A0A430HR78</accession>
<sequence length="279" mass="29698">MNEQKLQSGWKLVPVEPTDDMLAAKPKSAGVQGQSVQSMQRNADIAKYRAMLAAAPSAPSWSSCTAPGPDGYQRTVQVPGMPGAARDAALEEIAVLMDGKDDGVWANTCGPLILARKSIAAPAPVQQAACGLSAAEVHHAERINVMHHNVVGVFAAIKAEHSAPVQQAAPSDYTDGLRTGLMQGATIARQLFVQHCHHHGVEGLLKRCEEAEQKLIEAARTAAPAQPAIPAQQKSIDTPEFRKLLRQIGNWHSGYTTDEIIAKVIQHVDAAILAAKEAP</sequence>
<dbReference type="EMBL" id="RXLQ01000003">
    <property type="protein sequence ID" value="RSZ60013.1"/>
    <property type="molecule type" value="Genomic_DNA"/>
</dbReference>
<evidence type="ECO:0000313" key="1">
    <source>
        <dbReference type="EMBL" id="RSZ60013.1"/>
    </source>
</evidence>
<dbReference type="Proteomes" id="UP000278085">
    <property type="component" value="Unassembled WGS sequence"/>
</dbReference>
<reference evidence="1 2" key="1">
    <citation type="submission" date="2018-12" db="EMBL/GenBank/DDBJ databases">
        <authorList>
            <person name="Yang E."/>
        </authorList>
    </citation>
    <scope>NUCLEOTIDE SEQUENCE [LARGE SCALE GENOMIC DNA]</scope>
    <source>
        <strain evidence="1 2">SOD</strain>
    </source>
</reference>
<comment type="caution">
    <text evidence="1">The sequence shown here is derived from an EMBL/GenBank/DDBJ whole genome shotgun (WGS) entry which is preliminary data.</text>
</comment>
<keyword evidence="2" id="KW-1185">Reference proteome</keyword>